<proteinExistence type="predicted"/>
<dbReference type="InterPro" id="IPR050975">
    <property type="entry name" value="Sleep_regulator"/>
</dbReference>
<evidence type="ECO:0000256" key="4">
    <source>
        <dbReference type="SAM" id="SignalP"/>
    </source>
</evidence>
<protein>
    <submittedName>
        <fullName evidence="6">Uncharacterized protein LOC106060464</fullName>
    </submittedName>
</protein>
<dbReference type="OrthoDB" id="6039841at2759"/>
<name>A0A9U8E6H1_BIOGL</name>
<sequence length="141" mass="16051">MTLSNDYHLWITILLFLYLPSELLAFKCYICNSYTDAQCMGNDLDKFKMECKGAAVGCRKIHFFVKYTDQDNTEERIERQCAKTSQGYGCKQVFGTNGKRFKSLNCECGSDLCNTGTTPRLSCCFLMLSTLASLLFYLKSD</sequence>
<keyword evidence="5" id="KW-1185">Reference proteome</keyword>
<evidence type="ECO:0000256" key="2">
    <source>
        <dbReference type="ARBA" id="ARBA00023180"/>
    </source>
</evidence>
<evidence type="ECO:0000256" key="1">
    <source>
        <dbReference type="ARBA" id="ARBA00022729"/>
    </source>
</evidence>
<evidence type="ECO:0000313" key="6">
    <source>
        <dbReference type="RefSeq" id="XP_013073807.2"/>
    </source>
</evidence>
<evidence type="ECO:0000256" key="3">
    <source>
        <dbReference type="SAM" id="Phobius"/>
    </source>
</evidence>
<dbReference type="RefSeq" id="XP_013073807.2">
    <property type="nucleotide sequence ID" value="XM_013218353.2"/>
</dbReference>
<keyword evidence="2" id="KW-0325">Glycoprotein</keyword>
<dbReference type="Proteomes" id="UP001165740">
    <property type="component" value="Chromosome 1"/>
</dbReference>
<dbReference type="CDD" id="cd00117">
    <property type="entry name" value="TFP"/>
    <property type="match status" value="1"/>
</dbReference>
<dbReference type="GeneID" id="106060464"/>
<gene>
    <name evidence="6" type="primary">LOC106060464</name>
</gene>
<dbReference type="GO" id="GO:0032222">
    <property type="term" value="P:regulation of synaptic transmission, cholinergic"/>
    <property type="evidence" value="ECO:0007669"/>
    <property type="project" value="InterPro"/>
</dbReference>
<dbReference type="OMA" id="YHLWITI"/>
<reference evidence="6" key="1">
    <citation type="submission" date="2025-08" db="UniProtKB">
        <authorList>
            <consortium name="RefSeq"/>
        </authorList>
    </citation>
    <scope>IDENTIFICATION</scope>
</reference>
<dbReference type="Pfam" id="PF17064">
    <property type="entry name" value="QVR"/>
    <property type="match status" value="1"/>
</dbReference>
<evidence type="ECO:0000313" key="5">
    <source>
        <dbReference type="Proteomes" id="UP001165740"/>
    </source>
</evidence>
<dbReference type="GO" id="GO:0030431">
    <property type="term" value="P:sleep"/>
    <property type="evidence" value="ECO:0007669"/>
    <property type="project" value="InterPro"/>
</dbReference>
<keyword evidence="3" id="KW-0812">Transmembrane</keyword>
<keyword evidence="3" id="KW-1133">Transmembrane helix</keyword>
<organism evidence="5 6">
    <name type="scientific">Biomphalaria glabrata</name>
    <name type="common">Bloodfluke planorb</name>
    <name type="synonym">Freshwater snail</name>
    <dbReference type="NCBI Taxonomy" id="6526"/>
    <lineage>
        <taxon>Eukaryota</taxon>
        <taxon>Metazoa</taxon>
        <taxon>Spiralia</taxon>
        <taxon>Lophotrochozoa</taxon>
        <taxon>Mollusca</taxon>
        <taxon>Gastropoda</taxon>
        <taxon>Heterobranchia</taxon>
        <taxon>Euthyneura</taxon>
        <taxon>Panpulmonata</taxon>
        <taxon>Hygrophila</taxon>
        <taxon>Lymnaeoidea</taxon>
        <taxon>Planorbidae</taxon>
        <taxon>Biomphalaria</taxon>
    </lineage>
</organism>
<dbReference type="KEGG" id="bgt:106060464"/>
<feature type="transmembrane region" description="Helical" evidence="3">
    <location>
        <begin position="119"/>
        <end position="138"/>
    </location>
</feature>
<feature type="signal peptide" evidence="4">
    <location>
        <begin position="1"/>
        <end position="25"/>
    </location>
</feature>
<keyword evidence="3" id="KW-0472">Membrane</keyword>
<dbReference type="InterPro" id="IPR031424">
    <property type="entry name" value="QVR-like"/>
</dbReference>
<dbReference type="PANTHER" id="PTHR33562">
    <property type="entry name" value="ATILLA, ISOFORM B-RELATED-RELATED"/>
    <property type="match status" value="1"/>
</dbReference>
<accession>A0A9U8E6H1</accession>
<feature type="chain" id="PRO_5040966914" evidence="4">
    <location>
        <begin position="26"/>
        <end position="141"/>
    </location>
</feature>
<dbReference type="AlphaFoldDB" id="A0A9U8E6H1"/>
<keyword evidence="1 4" id="KW-0732">Signal</keyword>